<dbReference type="AlphaFoldDB" id="W0RE09"/>
<proteinExistence type="predicted"/>
<evidence type="ECO:0000313" key="2">
    <source>
        <dbReference type="Proteomes" id="UP000019151"/>
    </source>
</evidence>
<gene>
    <name evidence="1" type="ORF">J421_0081</name>
</gene>
<dbReference type="STRING" id="861299.J421_0081"/>
<dbReference type="InParanoid" id="W0RE09"/>
<reference evidence="1 2" key="1">
    <citation type="journal article" date="2014" name="Genome Announc.">
        <title>Genome Sequence and Methylome of Soil Bacterium Gemmatirosa kalamazoonensis KBS708T, a Member of the Rarely Cultivated Gemmatimonadetes Phylum.</title>
        <authorList>
            <person name="Debruyn J.M."/>
            <person name="Radosevich M."/>
            <person name="Wommack K.E."/>
            <person name="Polson S.W."/>
            <person name="Hauser L.J."/>
            <person name="Fawaz M.N."/>
            <person name="Korlach J."/>
            <person name="Tsai Y.C."/>
        </authorList>
    </citation>
    <scope>NUCLEOTIDE SEQUENCE [LARGE SCALE GENOMIC DNA]</scope>
    <source>
        <strain evidence="1 2">KBS708</strain>
    </source>
</reference>
<keyword evidence="2" id="KW-1185">Reference proteome</keyword>
<sequence>MESGAIAGDYSFGSRFGHGGGSNPEELLAAASAACYSMALSAALEKAGMLPERVETRAACTIDQHDAGWRITRMRLTVHARVPGGDRDQFKDCAEATASECPVSKALLGNLEIEVDARLEE</sequence>
<dbReference type="GO" id="GO:0004601">
    <property type="term" value="F:peroxidase activity"/>
    <property type="evidence" value="ECO:0007669"/>
    <property type="project" value="InterPro"/>
</dbReference>
<protein>
    <submittedName>
        <fullName evidence="1">Peroxiredoxin, OsmC subfamily</fullName>
    </submittedName>
</protein>
<dbReference type="InterPro" id="IPR015946">
    <property type="entry name" value="KH_dom-like_a/b"/>
</dbReference>
<dbReference type="InterPro" id="IPR036102">
    <property type="entry name" value="OsmC/Ohrsf"/>
</dbReference>
<dbReference type="Proteomes" id="UP000019151">
    <property type="component" value="Chromosome"/>
</dbReference>
<dbReference type="InterPro" id="IPR003718">
    <property type="entry name" value="OsmC/Ohr_fam"/>
</dbReference>
<dbReference type="FunCoup" id="W0RE09">
    <property type="interactions" value="94"/>
</dbReference>
<dbReference type="eggNOG" id="COG1764">
    <property type="taxonomic scope" value="Bacteria"/>
</dbReference>
<accession>W0RE09</accession>
<dbReference type="InterPro" id="IPR019904">
    <property type="entry name" value="Peroxiredoxin_OsmC"/>
</dbReference>
<dbReference type="KEGG" id="gba:J421_0081"/>
<dbReference type="Pfam" id="PF02566">
    <property type="entry name" value="OsmC"/>
    <property type="match status" value="1"/>
</dbReference>
<dbReference type="HOGENOM" id="CLU_106355_1_0_0"/>
<dbReference type="InterPro" id="IPR052707">
    <property type="entry name" value="OsmC_Ohr_Peroxiredoxin"/>
</dbReference>
<dbReference type="Gene3D" id="3.30.300.20">
    <property type="match status" value="1"/>
</dbReference>
<dbReference type="GO" id="GO:0006979">
    <property type="term" value="P:response to oxidative stress"/>
    <property type="evidence" value="ECO:0007669"/>
    <property type="project" value="InterPro"/>
</dbReference>
<dbReference type="PANTHER" id="PTHR42830">
    <property type="entry name" value="OSMOTICALLY INDUCIBLE FAMILY PROTEIN"/>
    <property type="match status" value="1"/>
</dbReference>
<name>W0RE09_9BACT</name>
<evidence type="ECO:0000313" key="1">
    <source>
        <dbReference type="EMBL" id="AHG87618.1"/>
    </source>
</evidence>
<dbReference type="NCBIfam" id="TIGR03562">
    <property type="entry name" value="osmo_induc_OsmC"/>
    <property type="match status" value="1"/>
</dbReference>
<organism evidence="1 2">
    <name type="scientific">Gemmatirosa kalamazoonensis</name>
    <dbReference type="NCBI Taxonomy" id="861299"/>
    <lineage>
        <taxon>Bacteria</taxon>
        <taxon>Pseudomonadati</taxon>
        <taxon>Gemmatimonadota</taxon>
        <taxon>Gemmatimonadia</taxon>
        <taxon>Gemmatimonadales</taxon>
        <taxon>Gemmatimonadaceae</taxon>
        <taxon>Gemmatirosa</taxon>
    </lineage>
</organism>
<dbReference type="EMBL" id="CP007128">
    <property type="protein sequence ID" value="AHG87618.1"/>
    <property type="molecule type" value="Genomic_DNA"/>
</dbReference>
<dbReference type="PANTHER" id="PTHR42830:SF1">
    <property type="entry name" value="OSMOTICALLY INDUCIBLE FAMILY PROTEIN"/>
    <property type="match status" value="1"/>
</dbReference>
<dbReference type="SUPFAM" id="SSF82784">
    <property type="entry name" value="OsmC-like"/>
    <property type="match status" value="1"/>
</dbReference>